<evidence type="ECO:0000256" key="4">
    <source>
        <dbReference type="ARBA" id="ARBA00023034"/>
    </source>
</evidence>
<accession>A0AAE0S5P4</accession>
<comment type="caution">
    <text evidence="7">The sequence shown here is derived from an EMBL/GenBank/DDBJ whole genome shotgun (WGS) entry which is preliminary data.</text>
</comment>
<dbReference type="AlphaFoldDB" id="A0AAE0S5P4"/>
<dbReference type="GO" id="GO:0005901">
    <property type="term" value="C:caveola"/>
    <property type="evidence" value="ECO:0007669"/>
    <property type="project" value="UniProtKB-SubCell"/>
</dbReference>
<comment type="function">
    <text evidence="6">May act as a scaffolding protein within caveolar membranes. Interacts directly with G-protein alpha subunits and can functionally regulate their activity.</text>
</comment>
<dbReference type="GO" id="GO:0060090">
    <property type="term" value="F:molecular adaptor activity"/>
    <property type="evidence" value="ECO:0007669"/>
    <property type="project" value="TreeGrafter"/>
</dbReference>
<gene>
    <name evidence="7" type="ORF">CHS0354_038428</name>
</gene>
<dbReference type="InterPro" id="IPR001612">
    <property type="entry name" value="Caveolin"/>
</dbReference>
<evidence type="ECO:0000256" key="2">
    <source>
        <dbReference type="ARBA" id="ARBA00010988"/>
    </source>
</evidence>
<keyword evidence="4 6" id="KW-0333">Golgi apparatus</keyword>
<evidence type="ECO:0000256" key="1">
    <source>
        <dbReference type="ARBA" id="ARBA00004202"/>
    </source>
</evidence>
<evidence type="ECO:0000313" key="7">
    <source>
        <dbReference type="EMBL" id="KAK3585892.1"/>
    </source>
</evidence>
<protein>
    <recommendedName>
        <fullName evidence="6">Caveolin</fullName>
    </recommendedName>
</protein>
<comment type="subcellular location">
    <subcellularLocation>
        <location evidence="1 6">Cell membrane</location>
        <topology evidence="1 6">Peripheral membrane protein</topology>
    </subcellularLocation>
    <subcellularLocation>
        <location evidence="6">Golgi apparatus membrane</location>
        <topology evidence="6">Peripheral membrane protein</topology>
    </subcellularLocation>
    <subcellularLocation>
        <location evidence="6">Membrane</location>
        <location evidence="6">Caveola</location>
        <topology evidence="6">Peripheral membrane protein</topology>
    </subcellularLocation>
</comment>
<reference evidence="7" key="2">
    <citation type="journal article" date="2021" name="Genome Biol. Evol.">
        <title>Developing a high-quality reference genome for a parasitic bivalve with doubly uniparental inheritance (Bivalvia: Unionida).</title>
        <authorList>
            <person name="Smith C.H."/>
        </authorList>
    </citation>
    <scope>NUCLEOTIDE SEQUENCE</scope>
    <source>
        <strain evidence="7">CHS0354</strain>
        <tissue evidence="7">Mantle</tissue>
    </source>
</reference>
<dbReference type="Proteomes" id="UP001195483">
    <property type="component" value="Unassembled WGS sequence"/>
</dbReference>
<dbReference type="PANTHER" id="PTHR10844">
    <property type="entry name" value="CAVEOLIN"/>
    <property type="match status" value="1"/>
</dbReference>
<name>A0AAE0S5P4_9BIVA</name>
<comment type="similarity">
    <text evidence="2 6">Belongs to the caveolin family.</text>
</comment>
<dbReference type="PANTHER" id="PTHR10844:SF19">
    <property type="entry name" value="CAVEOLIN-2"/>
    <property type="match status" value="1"/>
</dbReference>
<dbReference type="GO" id="GO:0070836">
    <property type="term" value="P:caveola assembly"/>
    <property type="evidence" value="ECO:0007669"/>
    <property type="project" value="InterPro"/>
</dbReference>
<reference evidence="7" key="3">
    <citation type="submission" date="2023-05" db="EMBL/GenBank/DDBJ databases">
        <authorList>
            <person name="Smith C.H."/>
        </authorList>
    </citation>
    <scope>NUCLEOTIDE SEQUENCE</scope>
    <source>
        <strain evidence="7">CHS0354</strain>
        <tissue evidence="7">Mantle</tissue>
    </source>
</reference>
<proteinExistence type="inferred from homology"/>
<evidence type="ECO:0000256" key="6">
    <source>
        <dbReference type="RuleBase" id="RU000680"/>
    </source>
</evidence>
<reference evidence="7" key="1">
    <citation type="journal article" date="2021" name="Genome Biol. Evol.">
        <title>A High-Quality Reference Genome for a Parasitic Bivalve with Doubly Uniparental Inheritance (Bivalvia: Unionida).</title>
        <authorList>
            <person name="Smith C.H."/>
        </authorList>
    </citation>
    <scope>NUCLEOTIDE SEQUENCE</scope>
    <source>
        <strain evidence="7">CHS0354</strain>
    </source>
</reference>
<organism evidence="7 8">
    <name type="scientific">Potamilus streckersoni</name>
    <dbReference type="NCBI Taxonomy" id="2493646"/>
    <lineage>
        <taxon>Eukaryota</taxon>
        <taxon>Metazoa</taxon>
        <taxon>Spiralia</taxon>
        <taxon>Lophotrochozoa</taxon>
        <taxon>Mollusca</taxon>
        <taxon>Bivalvia</taxon>
        <taxon>Autobranchia</taxon>
        <taxon>Heteroconchia</taxon>
        <taxon>Palaeoheterodonta</taxon>
        <taxon>Unionida</taxon>
        <taxon>Unionoidea</taxon>
        <taxon>Unionidae</taxon>
        <taxon>Ambleminae</taxon>
        <taxon>Lampsilini</taxon>
        <taxon>Potamilus</taxon>
    </lineage>
</organism>
<dbReference type="GO" id="GO:0000139">
    <property type="term" value="C:Golgi membrane"/>
    <property type="evidence" value="ECO:0007669"/>
    <property type="project" value="UniProtKB-SubCell"/>
</dbReference>
<evidence type="ECO:0000313" key="8">
    <source>
        <dbReference type="Proteomes" id="UP001195483"/>
    </source>
</evidence>
<evidence type="ECO:0000256" key="3">
    <source>
        <dbReference type="ARBA" id="ARBA00022475"/>
    </source>
</evidence>
<dbReference type="Pfam" id="PF01146">
    <property type="entry name" value="Caveolin"/>
    <property type="match status" value="1"/>
</dbReference>
<sequence length="129" mass="14491">MADIDLSNRDPQELNSHVKVEFEDVLGEPESARSIDCVWINSYKCFTFGKNCMYKFLSTVCGICIALGWGCEFGYLAFCHVWCCTPGMKCYSLNLGILQKCWGACLNCYLVPLCEACSVCFSKAPFMNK</sequence>
<evidence type="ECO:0000256" key="5">
    <source>
        <dbReference type="ARBA" id="ARBA00023136"/>
    </source>
</evidence>
<keyword evidence="3 6" id="KW-1003">Cell membrane</keyword>
<keyword evidence="5 6" id="KW-0472">Membrane</keyword>
<keyword evidence="8" id="KW-1185">Reference proteome</keyword>
<dbReference type="EMBL" id="JAEAOA010002240">
    <property type="protein sequence ID" value="KAK3585892.1"/>
    <property type="molecule type" value="Genomic_DNA"/>
</dbReference>